<dbReference type="FunFam" id="3.90.230.10:FF:000002">
    <property type="entry name" value="Xaa-Pro aminopeptidase 3"/>
    <property type="match status" value="1"/>
</dbReference>
<evidence type="ECO:0000256" key="4">
    <source>
        <dbReference type="ARBA" id="ARBA00012574"/>
    </source>
</evidence>
<evidence type="ECO:0000313" key="15">
    <source>
        <dbReference type="EMBL" id="AJA44138.1"/>
    </source>
</evidence>
<dbReference type="Pfam" id="PF00557">
    <property type="entry name" value="Peptidase_M24"/>
    <property type="match status" value="1"/>
</dbReference>
<evidence type="ECO:0000256" key="6">
    <source>
        <dbReference type="ARBA" id="ARBA00022723"/>
    </source>
</evidence>
<evidence type="ECO:0000256" key="13">
    <source>
        <dbReference type="RuleBase" id="RU000590"/>
    </source>
</evidence>
<dbReference type="Proteomes" id="UP000030901">
    <property type="component" value="Chromosome"/>
</dbReference>
<keyword evidence="5" id="KW-0645">Protease</keyword>
<dbReference type="GO" id="GO:0070006">
    <property type="term" value="F:metalloaminopeptidase activity"/>
    <property type="evidence" value="ECO:0007669"/>
    <property type="project" value="InterPro"/>
</dbReference>
<accession>A0A0A7RY01</accession>
<evidence type="ECO:0000256" key="5">
    <source>
        <dbReference type="ARBA" id="ARBA00022670"/>
    </source>
</evidence>
<evidence type="ECO:0000256" key="12">
    <source>
        <dbReference type="ARBA" id="ARBA00081411"/>
    </source>
</evidence>
<name>A0A0A7RY01_FRIPE</name>
<keyword evidence="15" id="KW-0031">Aminopeptidase</keyword>
<dbReference type="PANTHER" id="PTHR43226">
    <property type="entry name" value="XAA-PRO AMINOPEPTIDASE 3"/>
    <property type="match status" value="1"/>
</dbReference>
<comment type="similarity">
    <text evidence="3 13">Belongs to the peptidase M24B family.</text>
</comment>
<comment type="catalytic activity">
    <reaction evidence="1">
        <text>Release of any N-terminal amino acid, including proline, that is linked to proline, even from a dipeptide or tripeptide.</text>
        <dbReference type="EC" id="3.4.11.9"/>
    </reaction>
</comment>
<evidence type="ECO:0000256" key="8">
    <source>
        <dbReference type="ARBA" id="ARBA00023049"/>
    </source>
</evidence>
<dbReference type="InterPro" id="IPR000994">
    <property type="entry name" value="Pept_M24"/>
</dbReference>
<dbReference type="OrthoDB" id="9806388at2"/>
<evidence type="ECO:0000256" key="9">
    <source>
        <dbReference type="ARBA" id="ARBA00023211"/>
    </source>
</evidence>
<evidence type="ECO:0000256" key="10">
    <source>
        <dbReference type="ARBA" id="ARBA00069363"/>
    </source>
</evidence>
<dbReference type="SUPFAM" id="SSF55920">
    <property type="entry name" value="Creatinase/aminopeptidase"/>
    <property type="match status" value="1"/>
</dbReference>
<dbReference type="KEGG" id="fpp:FPB0191_00299"/>
<dbReference type="STRING" id="1267021.FPB0191_00299"/>
<dbReference type="InterPro" id="IPR007865">
    <property type="entry name" value="Aminopep_P_N"/>
</dbReference>
<dbReference type="SUPFAM" id="SSF53092">
    <property type="entry name" value="Creatinase/prolidase N-terminal domain"/>
    <property type="match status" value="1"/>
</dbReference>
<dbReference type="GO" id="GO:0006508">
    <property type="term" value="P:proteolysis"/>
    <property type="evidence" value="ECO:0007669"/>
    <property type="project" value="UniProtKB-KW"/>
</dbReference>
<dbReference type="RefSeq" id="WP_039103483.1">
    <property type="nucleotide sequence ID" value="NZ_CP009056.1"/>
</dbReference>
<dbReference type="CDD" id="cd01087">
    <property type="entry name" value="Prolidase"/>
    <property type="match status" value="1"/>
</dbReference>
<keyword evidence="6 13" id="KW-0479">Metal-binding</keyword>
<keyword evidence="8" id="KW-0482">Metalloprotease</keyword>
<keyword evidence="7 15" id="KW-0378">Hydrolase</keyword>
<organism evidence="15 16">
    <name type="scientific">Frischella perrara</name>
    <dbReference type="NCBI Taxonomy" id="1267021"/>
    <lineage>
        <taxon>Bacteria</taxon>
        <taxon>Pseudomonadati</taxon>
        <taxon>Pseudomonadota</taxon>
        <taxon>Gammaproteobacteria</taxon>
        <taxon>Orbales</taxon>
        <taxon>Orbaceae</taxon>
        <taxon>Frischella</taxon>
    </lineage>
</organism>
<comment type="cofactor">
    <cofactor evidence="2">
        <name>Mn(2+)</name>
        <dbReference type="ChEBI" id="CHEBI:29035"/>
    </cofactor>
</comment>
<dbReference type="Pfam" id="PF05195">
    <property type="entry name" value="AMP_N"/>
    <property type="match status" value="1"/>
</dbReference>
<evidence type="ECO:0000256" key="2">
    <source>
        <dbReference type="ARBA" id="ARBA00001936"/>
    </source>
</evidence>
<dbReference type="InterPro" id="IPR029149">
    <property type="entry name" value="Creatin/AminoP/Spt16_N"/>
</dbReference>
<dbReference type="InterPro" id="IPR052433">
    <property type="entry name" value="X-Pro_dipept-like"/>
</dbReference>
<keyword evidence="9" id="KW-0464">Manganese</keyword>
<dbReference type="GO" id="GO:0030145">
    <property type="term" value="F:manganese ion binding"/>
    <property type="evidence" value="ECO:0007669"/>
    <property type="project" value="InterPro"/>
</dbReference>
<protein>
    <recommendedName>
        <fullName evidence="10">Xaa-Pro aminopeptidase</fullName>
        <ecNumber evidence="4">3.4.11.9</ecNumber>
    </recommendedName>
    <alternativeName>
        <fullName evidence="11">Aminopeptidase P II</fullName>
    </alternativeName>
    <alternativeName>
        <fullName evidence="12">X-Pro aminopeptidase</fullName>
    </alternativeName>
</protein>
<sequence>MINDIIMRRNKLLAKMIDNSAAIFFAAPEVVRSNDTHYTYRQNSDFWYLTSFKEPEAIFIIIKESNNKHQTILFNRTKDTLAEIWTGYRLGQQAALSQLQVDVAYPFSQAEELLPKIVSGKQAIYHASQLYDYADNIVNQLMDNLRKGLRHNLFAPQSIIDWRPILHDLRLFKSPKEIELMRKAGKISALGHIRAMQKCKPNMYEYQLESEILHEFAMHGARNPSYNTIVGSGNNGCILHYENNDQQLKDGDLVLIDAGCEYEYYAGDITRTFPINGKFSQAQREIYDIVLKSQYKAIELFKPGTSIKQVNDAVIRIMVEGLVKLGIMHGSVDELIENKAYNQFYMHGLGHWLGIDVHDVGDYKTIYRERILEPGMIITVEPGLYINKDADVPVQYKGIGIRIEDDILITPNGNEVFTAEVPKEPELIEALMNS</sequence>
<dbReference type="HOGENOM" id="CLU_017266_1_0_6"/>
<dbReference type="InterPro" id="IPR001131">
    <property type="entry name" value="Peptidase_M24B_aminopep-P_CS"/>
</dbReference>
<dbReference type="SMART" id="SM01011">
    <property type="entry name" value="AMP_N"/>
    <property type="match status" value="1"/>
</dbReference>
<evidence type="ECO:0000256" key="1">
    <source>
        <dbReference type="ARBA" id="ARBA00001424"/>
    </source>
</evidence>
<keyword evidence="16" id="KW-1185">Reference proteome</keyword>
<proteinExistence type="inferred from homology"/>
<dbReference type="EC" id="3.4.11.9" evidence="4"/>
<dbReference type="AlphaFoldDB" id="A0A0A7RY01"/>
<evidence type="ECO:0000313" key="16">
    <source>
        <dbReference type="Proteomes" id="UP000030901"/>
    </source>
</evidence>
<reference evidence="15 16" key="1">
    <citation type="journal article" date="2014" name="Appl. Environ. Microbiol.">
        <title>Gut symbionts from distinct hosts exhibit genotoxic activity via divergent colibactin biosynthetic pathways.</title>
        <authorList>
            <person name="Engel P."/>
            <person name="Vizcaino M.I."/>
            <person name="Crawford J.M."/>
        </authorList>
    </citation>
    <scope>NUCLEOTIDE SEQUENCE [LARGE SCALE GENOMIC DNA]</scope>
    <source>
        <strain evidence="15 16">PEB0191</strain>
    </source>
</reference>
<dbReference type="Gene3D" id="3.40.350.10">
    <property type="entry name" value="Creatinase/prolidase N-terminal domain"/>
    <property type="match status" value="1"/>
</dbReference>
<evidence type="ECO:0000256" key="7">
    <source>
        <dbReference type="ARBA" id="ARBA00022801"/>
    </source>
</evidence>
<evidence type="ECO:0000256" key="3">
    <source>
        <dbReference type="ARBA" id="ARBA00008766"/>
    </source>
</evidence>
<dbReference type="EMBL" id="CP009056">
    <property type="protein sequence ID" value="AJA44138.1"/>
    <property type="molecule type" value="Genomic_DNA"/>
</dbReference>
<dbReference type="Gene3D" id="3.90.230.10">
    <property type="entry name" value="Creatinase/methionine aminopeptidase superfamily"/>
    <property type="match status" value="1"/>
</dbReference>
<dbReference type="GO" id="GO:0005829">
    <property type="term" value="C:cytosol"/>
    <property type="evidence" value="ECO:0007669"/>
    <property type="project" value="TreeGrafter"/>
</dbReference>
<dbReference type="PROSITE" id="PS00491">
    <property type="entry name" value="PROLINE_PEPTIDASE"/>
    <property type="match status" value="1"/>
</dbReference>
<dbReference type="InterPro" id="IPR036005">
    <property type="entry name" value="Creatinase/aminopeptidase-like"/>
</dbReference>
<evidence type="ECO:0000256" key="11">
    <source>
        <dbReference type="ARBA" id="ARBA00075356"/>
    </source>
</evidence>
<feature type="domain" description="Aminopeptidase P N-terminal" evidence="14">
    <location>
        <begin position="1"/>
        <end position="135"/>
    </location>
</feature>
<dbReference type="PANTHER" id="PTHR43226:SF4">
    <property type="entry name" value="XAA-PRO AMINOPEPTIDASE 3"/>
    <property type="match status" value="1"/>
</dbReference>
<evidence type="ECO:0000259" key="14">
    <source>
        <dbReference type="SMART" id="SM01011"/>
    </source>
</evidence>
<gene>
    <name evidence="15" type="ORF">FPB0191_00299</name>
</gene>
<dbReference type="NCBIfam" id="NF008131">
    <property type="entry name" value="PRK10879.1"/>
    <property type="match status" value="1"/>
</dbReference>